<proteinExistence type="predicted"/>
<evidence type="ECO:0000313" key="3">
    <source>
        <dbReference type="Proteomes" id="UP001500713"/>
    </source>
</evidence>
<evidence type="ECO:0000256" key="1">
    <source>
        <dbReference type="SAM" id="SignalP"/>
    </source>
</evidence>
<protein>
    <submittedName>
        <fullName evidence="2">Uncharacterized protein</fullName>
    </submittedName>
</protein>
<organism evidence="2 3">
    <name type="scientific">Parasphingorhabdus litoris</name>
    <dbReference type="NCBI Taxonomy" id="394733"/>
    <lineage>
        <taxon>Bacteria</taxon>
        <taxon>Pseudomonadati</taxon>
        <taxon>Pseudomonadota</taxon>
        <taxon>Alphaproteobacteria</taxon>
        <taxon>Sphingomonadales</taxon>
        <taxon>Sphingomonadaceae</taxon>
        <taxon>Parasphingorhabdus</taxon>
    </lineage>
</organism>
<gene>
    <name evidence="2" type="ORF">GCM10009096_34520</name>
</gene>
<dbReference type="Proteomes" id="UP001500713">
    <property type="component" value="Unassembled WGS sequence"/>
</dbReference>
<keyword evidence="1" id="KW-0732">Signal</keyword>
<reference evidence="3" key="1">
    <citation type="journal article" date="2019" name="Int. J. Syst. Evol. Microbiol.">
        <title>The Global Catalogue of Microorganisms (GCM) 10K type strain sequencing project: providing services to taxonomists for standard genome sequencing and annotation.</title>
        <authorList>
            <consortium name="The Broad Institute Genomics Platform"/>
            <consortium name="The Broad Institute Genome Sequencing Center for Infectious Disease"/>
            <person name="Wu L."/>
            <person name="Ma J."/>
        </authorList>
    </citation>
    <scope>NUCLEOTIDE SEQUENCE [LARGE SCALE GENOMIC DNA]</scope>
    <source>
        <strain evidence="3">JCM 14162</strain>
    </source>
</reference>
<accession>A0ABP3KWX7</accession>
<dbReference type="RefSeq" id="WP_229954470.1">
    <property type="nucleotide sequence ID" value="NZ_BAAAEM010000005.1"/>
</dbReference>
<keyword evidence="3" id="KW-1185">Reference proteome</keyword>
<feature type="signal peptide" evidence="1">
    <location>
        <begin position="1"/>
        <end position="26"/>
    </location>
</feature>
<dbReference type="EMBL" id="BAAAEM010000005">
    <property type="protein sequence ID" value="GAA0488636.1"/>
    <property type="molecule type" value="Genomic_DNA"/>
</dbReference>
<evidence type="ECO:0000313" key="2">
    <source>
        <dbReference type="EMBL" id="GAA0488636.1"/>
    </source>
</evidence>
<sequence length="551" mass="56880">MNRGKKFSSKISGALLALAVTGAVVAPLPSYTAQAQIPGLLPKADQVAVTQPMAIDGVWQIRELGKHIIVEAGRAYALESWIHAFVFEIQPDMVVLRNFKQQAPNAYVADDLPLMAKANMVVQEDGSITATVASLVPVTYHLDPVELFYPQHFLAAIQESRVPAQYRNAPGPQPHALGPPQPGAIGQPVIEAQPALEPGVTEPFVERCGNCGLLPPGVAGQAELATSSNDSADEGGLSDEAKLGIGTVVAGGIAYKASGSIGKTAKTVGSAGRVSRGGAAATKLTEGRLRGEILKKAGPKGTGQLIGKGTAAQAARGIGGATNEAQLMQRINKAGDISKLNKAGRAAQVARGAGGIKAASTAADAAKLARMAKAGATAGKVGKAGRAALAGTGVGAAVVVAEIAATEGIEAVTGADIQDPVSTTFQYGSAIFDKDVTLGDVAKARAAHHRENFRKIGETFTTKGKMKENLRAYGDKNRAKIENATGMDLQSGRERRAAYGAALTSDKPVAATAKVMGDRAKHHLENTGKVTKKIGCGLGNIFRKKENDKEC</sequence>
<feature type="chain" id="PRO_5045667695" evidence="1">
    <location>
        <begin position="27"/>
        <end position="551"/>
    </location>
</feature>
<name>A0ABP3KWX7_9SPHN</name>
<comment type="caution">
    <text evidence="2">The sequence shown here is derived from an EMBL/GenBank/DDBJ whole genome shotgun (WGS) entry which is preliminary data.</text>
</comment>